<evidence type="ECO:0000313" key="1">
    <source>
        <dbReference type="Proteomes" id="UP000887569"/>
    </source>
</evidence>
<dbReference type="Proteomes" id="UP000887569">
    <property type="component" value="Unplaced"/>
</dbReference>
<dbReference type="WBParaSite" id="PgE609_g001_t01">
    <property type="protein sequence ID" value="PgE609_g001_t01"/>
    <property type="gene ID" value="PgE609_g001"/>
</dbReference>
<proteinExistence type="predicted"/>
<organism evidence="1 2">
    <name type="scientific">Parascaris univalens</name>
    <name type="common">Nematode worm</name>
    <dbReference type="NCBI Taxonomy" id="6257"/>
    <lineage>
        <taxon>Eukaryota</taxon>
        <taxon>Metazoa</taxon>
        <taxon>Ecdysozoa</taxon>
        <taxon>Nematoda</taxon>
        <taxon>Chromadorea</taxon>
        <taxon>Rhabditida</taxon>
        <taxon>Spirurina</taxon>
        <taxon>Ascaridomorpha</taxon>
        <taxon>Ascaridoidea</taxon>
        <taxon>Ascarididae</taxon>
        <taxon>Parascaris</taxon>
    </lineage>
</organism>
<reference evidence="2" key="1">
    <citation type="submission" date="2022-11" db="UniProtKB">
        <authorList>
            <consortium name="WormBaseParasite"/>
        </authorList>
    </citation>
    <scope>IDENTIFICATION</scope>
</reference>
<keyword evidence="1" id="KW-1185">Reference proteome</keyword>
<name>A0A915A481_PARUN</name>
<protein>
    <submittedName>
        <fullName evidence="2">Uncharacterized protein</fullName>
    </submittedName>
</protein>
<sequence>RTFVYACVSGRSRVYTSTFTCPYVNVYVSVSVRLRVRISTFTCTYVNVCVRVRLRVRTCTYVYMLVGELVCTCTFTCT</sequence>
<evidence type="ECO:0000313" key="2">
    <source>
        <dbReference type="WBParaSite" id="PgE609_g001_t01"/>
    </source>
</evidence>
<dbReference type="AlphaFoldDB" id="A0A915A481"/>
<accession>A0A915A481</accession>